<keyword evidence="3" id="KW-1185">Reference proteome</keyword>
<dbReference type="EMBL" id="CP127294">
    <property type="protein sequence ID" value="WIX79913.1"/>
    <property type="molecule type" value="Genomic_DNA"/>
</dbReference>
<dbReference type="PANTHER" id="PTHR33164">
    <property type="entry name" value="TRANSCRIPTIONAL REGULATOR, MARR FAMILY"/>
    <property type="match status" value="1"/>
</dbReference>
<accession>A0A9Y2MWN3</accession>
<gene>
    <name evidence="2" type="ORF">QRX50_03680</name>
</gene>
<dbReference type="InterPro" id="IPR036390">
    <property type="entry name" value="WH_DNA-bd_sf"/>
</dbReference>
<feature type="domain" description="HTH marR-type" evidence="1">
    <location>
        <begin position="1"/>
        <end position="121"/>
    </location>
</feature>
<dbReference type="InterPro" id="IPR036388">
    <property type="entry name" value="WH-like_DNA-bd_sf"/>
</dbReference>
<reference evidence="2 3" key="1">
    <citation type="submission" date="2023-06" db="EMBL/GenBank/DDBJ databases">
        <authorList>
            <person name="Oyuntsetseg B."/>
            <person name="Kim S.B."/>
        </authorList>
    </citation>
    <scope>NUCLEOTIDE SEQUENCE [LARGE SCALE GENOMIC DNA]</scope>
    <source>
        <strain evidence="2 3">2-15</strain>
    </source>
</reference>
<proteinExistence type="predicted"/>
<dbReference type="AlphaFoldDB" id="A0A9Y2MWN3"/>
<dbReference type="Proteomes" id="UP001236014">
    <property type="component" value="Chromosome"/>
</dbReference>
<evidence type="ECO:0000259" key="1">
    <source>
        <dbReference type="PROSITE" id="PS50995"/>
    </source>
</evidence>
<dbReference type="InterPro" id="IPR000835">
    <property type="entry name" value="HTH_MarR-typ"/>
</dbReference>
<dbReference type="Pfam" id="PF12802">
    <property type="entry name" value="MarR_2"/>
    <property type="match status" value="1"/>
</dbReference>
<dbReference type="GO" id="GO:0006950">
    <property type="term" value="P:response to stress"/>
    <property type="evidence" value="ECO:0007669"/>
    <property type="project" value="TreeGrafter"/>
</dbReference>
<dbReference type="PRINTS" id="PR00598">
    <property type="entry name" value="HTHMARR"/>
</dbReference>
<sequence>MGASRLSREVFDSVGAGRYHYAILCAVEEFGPCSQAEIGRRLRMDRKDVAQRVVELEDERCVERRADPADPRRNLVRLTARGRKRLELIQARLAVAQNELVEPLTVQERAGLVAALQKLLGR</sequence>
<dbReference type="RefSeq" id="WP_285970589.1">
    <property type="nucleotide sequence ID" value="NZ_CP127294.1"/>
</dbReference>
<protein>
    <submittedName>
        <fullName evidence="2">MarR family winged helix-turn-helix transcriptional regulator</fullName>
    </submittedName>
</protein>
<dbReference type="SMART" id="SM00347">
    <property type="entry name" value="HTH_MARR"/>
    <property type="match status" value="1"/>
</dbReference>
<organism evidence="2 3">
    <name type="scientific">Amycolatopsis carbonis</name>
    <dbReference type="NCBI Taxonomy" id="715471"/>
    <lineage>
        <taxon>Bacteria</taxon>
        <taxon>Bacillati</taxon>
        <taxon>Actinomycetota</taxon>
        <taxon>Actinomycetes</taxon>
        <taxon>Pseudonocardiales</taxon>
        <taxon>Pseudonocardiaceae</taxon>
        <taxon>Amycolatopsis</taxon>
    </lineage>
</organism>
<name>A0A9Y2MWN3_9PSEU</name>
<dbReference type="Gene3D" id="1.10.10.10">
    <property type="entry name" value="Winged helix-like DNA-binding domain superfamily/Winged helix DNA-binding domain"/>
    <property type="match status" value="1"/>
</dbReference>
<evidence type="ECO:0000313" key="2">
    <source>
        <dbReference type="EMBL" id="WIX79913.1"/>
    </source>
</evidence>
<dbReference type="PROSITE" id="PS50995">
    <property type="entry name" value="HTH_MARR_2"/>
    <property type="match status" value="1"/>
</dbReference>
<dbReference type="SUPFAM" id="SSF46785">
    <property type="entry name" value="Winged helix' DNA-binding domain"/>
    <property type="match status" value="1"/>
</dbReference>
<dbReference type="KEGG" id="acab:QRX50_03680"/>
<dbReference type="PANTHER" id="PTHR33164:SF43">
    <property type="entry name" value="HTH-TYPE TRANSCRIPTIONAL REPRESSOR YETL"/>
    <property type="match status" value="1"/>
</dbReference>
<dbReference type="GO" id="GO:0003700">
    <property type="term" value="F:DNA-binding transcription factor activity"/>
    <property type="evidence" value="ECO:0007669"/>
    <property type="project" value="InterPro"/>
</dbReference>
<dbReference type="InterPro" id="IPR039422">
    <property type="entry name" value="MarR/SlyA-like"/>
</dbReference>
<evidence type="ECO:0000313" key="3">
    <source>
        <dbReference type="Proteomes" id="UP001236014"/>
    </source>
</evidence>